<dbReference type="KEGG" id="fll:EI427_21770"/>
<evidence type="ECO:0000313" key="8">
    <source>
        <dbReference type="EMBL" id="AZQ65578.1"/>
    </source>
</evidence>
<dbReference type="EMBL" id="CP034563">
    <property type="protein sequence ID" value="AZQ65578.1"/>
    <property type="molecule type" value="Genomic_DNA"/>
</dbReference>
<organism evidence="8 9">
    <name type="scientific">Flammeovirga pectinis</name>
    <dbReference type="NCBI Taxonomy" id="2494373"/>
    <lineage>
        <taxon>Bacteria</taxon>
        <taxon>Pseudomonadati</taxon>
        <taxon>Bacteroidota</taxon>
        <taxon>Cytophagia</taxon>
        <taxon>Cytophagales</taxon>
        <taxon>Flammeovirgaceae</taxon>
        <taxon>Flammeovirga</taxon>
    </lineage>
</organism>
<reference evidence="8 9" key="1">
    <citation type="submission" date="2018-12" db="EMBL/GenBank/DDBJ databases">
        <title>Flammeovirga pectinis sp. nov., isolated from the gut of the Korean scallop, Patinopecten yessoensis.</title>
        <authorList>
            <person name="Bae J.-W."/>
            <person name="Jeong Y.-S."/>
            <person name="Kang W."/>
        </authorList>
    </citation>
    <scope>NUCLEOTIDE SEQUENCE [LARGE SCALE GENOMIC DNA]</scope>
    <source>
        <strain evidence="8 9">L12M1</strain>
    </source>
</reference>
<dbReference type="OrthoDB" id="9805821at2"/>
<dbReference type="Proteomes" id="UP000267268">
    <property type="component" value="Chromosome 2"/>
</dbReference>
<gene>
    <name evidence="8" type="primary">bglX</name>
    <name evidence="8" type="ORF">EI427_21770</name>
</gene>
<dbReference type="SUPFAM" id="SSF51445">
    <property type="entry name" value="(Trans)glycosidases"/>
    <property type="match status" value="1"/>
</dbReference>
<keyword evidence="4" id="KW-0732">Signal</keyword>
<dbReference type="FunFam" id="3.20.20.300:FF:000005">
    <property type="entry name" value="Periplasmic beta-glucosidase"/>
    <property type="match status" value="1"/>
</dbReference>
<comment type="similarity">
    <text evidence="2">Belongs to the glycosyl hydrolase 3 family.</text>
</comment>
<dbReference type="GO" id="GO:0008422">
    <property type="term" value="F:beta-glucosidase activity"/>
    <property type="evidence" value="ECO:0007669"/>
    <property type="project" value="UniProtKB-EC"/>
</dbReference>
<keyword evidence="9" id="KW-1185">Reference proteome</keyword>
<dbReference type="Pfam" id="PF01915">
    <property type="entry name" value="Glyco_hydro_3_C"/>
    <property type="match status" value="1"/>
</dbReference>
<keyword evidence="6" id="KW-0326">Glycosidase</keyword>
<evidence type="ECO:0000256" key="2">
    <source>
        <dbReference type="ARBA" id="ARBA00005336"/>
    </source>
</evidence>
<proteinExistence type="inferred from homology"/>
<dbReference type="NCBIfam" id="NF011678">
    <property type="entry name" value="PRK15098.1"/>
    <property type="match status" value="1"/>
</dbReference>
<dbReference type="GO" id="GO:0009251">
    <property type="term" value="P:glucan catabolic process"/>
    <property type="evidence" value="ECO:0007669"/>
    <property type="project" value="TreeGrafter"/>
</dbReference>
<dbReference type="InterPro" id="IPR002772">
    <property type="entry name" value="Glyco_hydro_3_C"/>
</dbReference>
<dbReference type="SMART" id="SM01217">
    <property type="entry name" value="Fn3_like"/>
    <property type="match status" value="1"/>
</dbReference>
<dbReference type="PANTHER" id="PTHR30620:SF16">
    <property type="entry name" value="LYSOSOMAL BETA GLUCOSIDASE"/>
    <property type="match status" value="1"/>
</dbReference>
<evidence type="ECO:0000313" key="9">
    <source>
        <dbReference type="Proteomes" id="UP000267268"/>
    </source>
</evidence>
<dbReference type="SUPFAM" id="SSF52279">
    <property type="entry name" value="Beta-D-glucan exohydrolase, C-terminal domain"/>
    <property type="match status" value="1"/>
</dbReference>
<feature type="domain" description="Fibronectin type III-like" evidence="7">
    <location>
        <begin position="667"/>
        <end position="736"/>
    </location>
</feature>
<evidence type="ECO:0000259" key="7">
    <source>
        <dbReference type="SMART" id="SM01217"/>
    </source>
</evidence>
<accession>A0A3Q9FVV2</accession>
<dbReference type="InterPro" id="IPR001764">
    <property type="entry name" value="Glyco_hydro_3_N"/>
</dbReference>
<dbReference type="Gene3D" id="3.40.50.1700">
    <property type="entry name" value="Glycoside hydrolase family 3 C-terminal domain"/>
    <property type="match status" value="1"/>
</dbReference>
<dbReference type="Pfam" id="PF00933">
    <property type="entry name" value="Glyco_hydro_3"/>
    <property type="match status" value="1"/>
</dbReference>
<dbReference type="InterPro" id="IPR051915">
    <property type="entry name" value="Cellulose_Degrad_GH3"/>
</dbReference>
<dbReference type="InterPro" id="IPR036881">
    <property type="entry name" value="Glyco_hydro_3_C_sf"/>
</dbReference>
<dbReference type="Gene3D" id="2.60.40.10">
    <property type="entry name" value="Immunoglobulins"/>
    <property type="match status" value="1"/>
</dbReference>
<evidence type="ECO:0000256" key="3">
    <source>
        <dbReference type="ARBA" id="ARBA00012744"/>
    </source>
</evidence>
<dbReference type="InterPro" id="IPR013783">
    <property type="entry name" value="Ig-like_fold"/>
</dbReference>
<name>A0A3Q9FVV2_9BACT</name>
<comment type="catalytic activity">
    <reaction evidence="1">
        <text>Hydrolysis of terminal, non-reducing beta-D-glucosyl residues with release of beta-D-glucose.</text>
        <dbReference type="EC" id="3.2.1.21"/>
    </reaction>
</comment>
<dbReference type="EC" id="3.2.1.21" evidence="3"/>
<dbReference type="PRINTS" id="PR00133">
    <property type="entry name" value="GLHYDRLASE3"/>
</dbReference>
<evidence type="ECO:0000256" key="1">
    <source>
        <dbReference type="ARBA" id="ARBA00000448"/>
    </source>
</evidence>
<dbReference type="InterPro" id="IPR026891">
    <property type="entry name" value="Fn3-like"/>
</dbReference>
<dbReference type="AlphaFoldDB" id="A0A3Q9FVV2"/>
<evidence type="ECO:0000256" key="5">
    <source>
        <dbReference type="ARBA" id="ARBA00022801"/>
    </source>
</evidence>
<dbReference type="InterPro" id="IPR036962">
    <property type="entry name" value="Glyco_hydro_3_N_sf"/>
</dbReference>
<evidence type="ECO:0000256" key="6">
    <source>
        <dbReference type="ARBA" id="ARBA00023295"/>
    </source>
</evidence>
<keyword evidence="5" id="KW-0378">Hydrolase</keyword>
<dbReference type="Pfam" id="PF14310">
    <property type="entry name" value="Fn3-like"/>
    <property type="match status" value="1"/>
</dbReference>
<dbReference type="PANTHER" id="PTHR30620">
    <property type="entry name" value="PERIPLASMIC BETA-GLUCOSIDASE-RELATED"/>
    <property type="match status" value="1"/>
</dbReference>
<evidence type="ECO:0000256" key="4">
    <source>
        <dbReference type="ARBA" id="ARBA00022729"/>
    </source>
</evidence>
<sequence length="750" mass="83102">MYVILTILWSLGACTNRGTESHQLTDNNEEEFIENLLKKMSLNEKLGQLNQRGTSSREKGKLSEELKQSVRNGNIGSMLNVMNHGNLKELQKIAVEESPNGIPLLFARDVIHGFRTIFPIPLGQAASWDANGVKKAAEVAAKEASSQGIRWTFAPMIDISRDPRWGRIAESFGEDPYLTSVLGKASVDGFQGDLTKEYNIAACAKHFAGYGAAEGGRDYNATYIPEALLRQVYLDPFKNAVEAGALTFMAGFNELNGVPVSGNKWLLNDVLREEWNFDGTVVSDWNSVTEMIPHGYARDKKQAAVRAIEAGVDMEMTSDAYAENLEDLLKEKTIAMDKIDEAVRRILRVKYRLGLFDNPYADLKEISSLSKEHLAIAKAVATKSIVLLKNEKEILPLQKNQKIALIGPLADAPLDQLGTWIFDGKKEESITLLNAATTSKSNTIYFEKTLDYSRDKKKINFKKAIRKAKKADIIVLAVGEEAILSGEAHSRSTLKLPGVQEELLQELSELNKPIVLVLMAGRPIIVNHLLDKVDAVVMGWHAGTMAGPAIWDVLTGSTNPSGRLPITWPKATGQVPMYYNNTNTGRPATSESVVLIDDIPVEAWQSSLGNTSHYLEIGRLPQWPFGFGLSYSDVSYSALTVKSKIQWGETVNASVKIRNLGKYPTTETVQLYIQDEVAELVQPVKVLKGFQQIQLGVGEEKTIQFKLPMSDLSYIGPNMKPRVDAGRFKLWLAPNSGESNPYKHFELMEK</sequence>
<dbReference type="InterPro" id="IPR017853">
    <property type="entry name" value="GH"/>
</dbReference>
<dbReference type="Gene3D" id="3.20.20.300">
    <property type="entry name" value="Glycoside hydrolase, family 3, N-terminal domain"/>
    <property type="match status" value="1"/>
</dbReference>
<protein>
    <recommendedName>
        <fullName evidence="3">beta-glucosidase</fullName>
        <ecNumber evidence="3">3.2.1.21</ecNumber>
    </recommendedName>
</protein>